<dbReference type="InterPro" id="IPR058533">
    <property type="entry name" value="Cation_efflux_TM"/>
</dbReference>
<name>A0AA38VMA7_9PEZI</name>
<dbReference type="InterPro" id="IPR002524">
    <property type="entry name" value="Cation_efflux"/>
</dbReference>
<feature type="domain" description="Cation efflux protein transmembrane" evidence="10">
    <location>
        <begin position="10"/>
        <end position="139"/>
    </location>
</feature>
<dbReference type="GO" id="GO:0006882">
    <property type="term" value="P:intracellular zinc ion homeostasis"/>
    <property type="evidence" value="ECO:0007669"/>
    <property type="project" value="TreeGrafter"/>
</dbReference>
<dbReference type="InterPro" id="IPR036837">
    <property type="entry name" value="Cation_efflux_CTD_sf"/>
</dbReference>
<feature type="compositionally biased region" description="Basic residues" evidence="8">
    <location>
        <begin position="318"/>
        <end position="330"/>
    </location>
</feature>
<evidence type="ECO:0000313" key="12">
    <source>
        <dbReference type="EMBL" id="KAJ9158516.1"/>
    </source>
</evidence>
<feature type="domain" description="Cation efflux protein transmembrane" evidence="10">
    <location>
        <begin position="351"/>
        <end position="423"/>
    </location>
</feature>
<evidence type="ECO:0000256" key="5">
    <source>
        <dbReference type="ARBA" id="ARBA00022833"/>
    </source>
</evidence>
<keyword evidence="4 9" id="KW-0812">Transmembrane</keyword>
<keyword evidence="13" id="KW-1185">Reference proteome</keyword>
<evidence type="ECO:0000313" key="13">
    <source>
        <dbReference type="Proteomes" id="UP001174691"/>
    </source>
</evidence>
<feature type="transmembrane region" description="Helical" evidence="9">
    <location>
        <begin position="111"/>
        <end position="131"/>
    </location>
</feature>
<evidence type="ECO:0000259" key="10">
    <source>
        <dbReference type="Pfam" id="PF01545"/>
    </source>
</evidence>
<dbReference type="Pfam" id="PF16916">
    <property type="entry name" value="ZT_dimer"/>
    <property type="match status" value="1"/>
</dbReference>
<evidence type="ECO:0000256" key="8">
    <source>
        <dbReference type="SAM" id="MobiDB-lite"/>
    </source>
</evidence>
<feature type="transmembrane region" description="Helical" evidence="9">
    <location>
        <begin position="12"/>
        <end position="33"/>
    </location>
</feature>
<dbReference type="GO" id="GO:0005385">
    <property type="term" value="F:zinc ion transmembrane transporter activity"/>
    <property type="evidence" value="ECO:0007669"/>
    <property type="project" value="TreeGrafter"/>
</dbReference>
<evidence type="ECO:0000256" key="9">
    <source>
        <dbReference type="SAM" id="Phobius"/>
    </source>
</evidence>
<sequence>MAWTKQTRIRVMLAIDIAFFLLELIAGFIVHSLALMADAFHMLNDIISLLVGDWAVTVARKATTDKYTYGWLRAEILGAFFNAVFLIALCVSIFLEALTRFIDPPEITNPKLILIVGCLGLLSNIVGFFVLGGHGHSHGHEEHAHGDDHGDDHHHEQNPPAQDSLSAAEQGLAHAAASRQSELADDEGRVADIFPEAAVGRWKASAADSPRHIRFGSQEGSSLKATERCASRSSNRSRGRSRRSNSLRQSRLTSIDDLSIHPSSFRQEIIAASRPLPEDDESSSDSEAEESAVINEEEPAEDTPLLNRDKGKAATNGHAHKDRSTSRRSRRDSGLHRDHHHNKPRKPGKSHGHSHGDMGMNAMVLHVIGDMLGNVGVIVTALIIWLTDWPGKYYADPAVSLFITIIILRSALPLTSATAKILLQATPDHIDVNDVREDIQQLPGIVSCHHVHIWQLSDTKIVASMHIQVAFPISAEGGEKYMELAKAVRKCLHAYGIHSATIQPEFCLDRAHDHGEDAALALDGTGPTQRPSDDPDLCLLECVDDCVTPGCCVVVGSKAGSTQSTQGDEHHEHSH</sequence>
<evidence type="ECO:0000256" key="6">
    <source>
        <dbReference type="ARBA" id="ARBA00022989"/>
    </source>
</evidence>
<dbReference type="PANTHER" id="PTHR45820">
    <property type="entry name" value="FI23527P1"/>
    <property type="match status" value="1"/>
</dbReference>
<accession>A0AA38VMA7</accession>
<proteinExistence type="inferred from homology"/>
<gene>
    <name evidence="12" type="ORF">NKR19_g3257</name>
</gene>
<feature type="compositionally biased region" description="Acidic residues" evidence="8">
    <location>
        <begin position="278"/>
        <end position="301"/>
    </location>
</feature>
<feature type="compositionally biased region" description="Basic residues" evidence="8">
    <location>
        <begin position="235"/>
        <end position="245"/>
    </location>
</feature>
<comment type="caution">
    <text evidence="12">The sequence shown here is derived from an EMBL/GenBank/DDBJ whole genome shotgun (WGS) entry which is preliminary data.</text>
</comment>
<keyword evidence="6 9" id="KW-1133">Transmembrane helix</keyword>
<dbReference type="InterPro" id="IPR027470">
    <property type="entry name" value="Cation_efflux_CTD"/>
</dbReference>
<evidence type="ECO:0000256" key="1">
    <source>
        <dbReference type="ARBA" id="ARBA00004141"/>
    </source>
</evidence>
<organism evidence="12 13">
    <name type="scientific">Coniochaeta hoffmannii</name>
    <dbReference type="NCBI Taxonomy" id="91930"/>
    <lineage>
        <taxon>Eukaryota</taxon>
        <taxon>Fungi</taxon>
        <taxon>Dikarya</taxon>
        <taxon>Ascomycota</taxon>
        <taxon>Pezizomycotina</taxon>
        <taxon>Sordariomycetes</taxon>
        <taxon>Sordariomycetidae</taxon>
        <taxon>Coniochaetales</taxon>
        <taxon>Coniochaetaceae</taxon>
        <taxon>Coniochaeta</taxon>
    </lineage>
</organism>
<keyword evidence="5" id="KW-0862">Zinc</keyword>
<keyword evidence="3" id="KW-0813">Transport</keyword>
<dbReference type="EMBL" id="JANBVN010000035">
    <property type="protein sequence ID" value="KAJ9158516.1"/>
    <property type="molecule type" value="Genomic_DNA"/>
</dbReference>
<dbReference type="Proteomes" id="UP001174691">
    <property type="component" value="Unassembled WGS sequence"/>
</dbReference>
<protein>
    <submittedName>
        <fullName evidence="12">Cation efflux protein</fullName>
    </submittedName>
</protein>
<dbReference type="Gene3D" id="1.20.1510.10">
    <property type="entry name" value="Cation efflux protein transmembrane domain"/>
    <property type="match status" value="2"/>
</dbReference>
<comment type="subcellular location">
    <subcellularLocation>
        <location evidence="1">Membrane</location>
        <topology evidence="1">Multi-pass membrane protein</topology>
    </subcellularLocation>
</comment>
<dbReference type="InterPro" id="IPR027469">
    <property type="entry name" value="Cation_efflux_TMD_sf"/>
</dbReference>
<evidence type="ECO:0000256" key="4">
    <source>
        <dbReference type="ARBA" id="ARBA00022692"/>
    </source>
</evidence>
<feature type="region of interest" description="Disordered" evidence="8">
    <location>
        <begin position="205"/>
        <end position="259"/>
    </location>
</feature>
<evidence type="ECO:0000256" key="7">
    <source>
        <dbReference type="ARBA" id="ARBA00023136"/>
    </source>
</evidence>
<dbReference type="AlphaFoldDB" id="A0AA38VMA7"/>
<feature type="compositionally biased region" description="Basic and acidic residues" evidence="8">
    <location>
        <begin position="139"/>
        <end position="157"/>
    </location>
</feature>
<keyword evidence="7 9" id="KW-0472">Membrane</keyword>
<dbReference type="NCBIfam" id="TIGR01297">
    <property type="entry name" value="CDF"/>
    <property type="match status" value="2"/>
</dbReference>
<comment type="similarity">
    <text evidence="2">Belongs to the cation diffusion facilitator (CDF) transporter (TC 2.A.4) family. SLC30A subfamily.</text>
</comment>
<evidence type="ECO:0000259" key="11">
    <source>
        <dbReference type="Pfam" id="PF16916"/>
    </source>
</evidence>
<feature type="domain" description="Cation efflux protein cytoplasmic" evidence="11">
    <location>
        <begin position="427"/>
        <end position="505"/>
    </location>
</feature>
<feature type="region of interest" description="Disordered" evidence="8">
    <location>
        <begin position="139"/>
        <end position="187"/>
    </location>
</feature>
<dbReference type="GO" id="GO:0016020">
    <property type="term" value="C:membrane"/>
    <property type="evidence" value="ECO:0007669"/>
    <property type="project" value="UniProtKB-SubCell"/>
</dbReference>
<dbReference type="Pfam" id="PF01545">
    <property type="entry name" value="Cation_efflux"/>
    <property type="match status" value="2"/>
</dbReference>
<evidence type="ECO:0000256" key="2">
    <source>
        <dbReference type="ARBA" id="ARBA00008873"/>
    </source>
</evidence>
<dbReference type="SUPFAM" id="SSF161111">
    <property type="entry name" value="Cation efflux protein transmembrane domain-like"/>
    <property type="match status" value="1"/>
</dbReference>
<feature type="transmembrane region" description="Helical" evidence="9">
    <location>
        <begin position="76"/>
        <end position="99"/>
    </location>
</feature>
<feature type="transmembrane region" description="Helical" evidence="9">
    <location>
        <begin position="393"/>
        <end position="412"/>
    </location>
</feature>
<feature type="transmembrane region" description="Helical" evidence="9">
    <location>
        <begin position="363"/>
        <end position="387"/>
    </location>
</feature>
<feature type="transmembrane region" description="Helical" evidence="9">
    <location>
        <begin position="39"/>
        <end position="56"/>
    </location>
</feature>
<feature type="compositionally biased region" description="Basic residues" evidence="8">
    <location>
        <begin position="337"/>
        <end position="353"/>
    </location>
</feature>
<dbReference type="PANTHER" id="PTHR45820:SF4">
    <property type="entry name" value="ZINC TRANSPORTER 63C, ISOFORM F"/>
    <property type="match status" value="1"/>
</dbReference>
<reference evidence="12" key="1">
    <citation type="submission" date="2022-07" db="EMBL/GenBank/DDBJ databases">
        <title>Fungi with potential for degradation of polypropylene.</title>
        <authorList>
            <person name="Gostincar C."/>
        </authorList>
    </citation>
    <scope>NUCLEOTIDE SEQUENCE</scope>
    <source>
        <strain evidence="12">EXF-13287</strain>
    </source>
</reference>
<evidence type="ECO:0000256" key="3">
    <source>
        <dbReference type="ARBA" id="ARBA00022448"/>
    </source>
</evidence>
<feature type="region of interest" description="Disordered" evidence="8">
    <location>
        <begin position="273"/>
        <end position="357"/>
    </location>
</feature>
<dbReference type="SUPFAM" id="SSF160240">
    <property type="entry name" value="Cation efflux protein cytoplasmic domain-like"/>
    <property type="match status" value="1"/>
</dbReference>